<dbReference type="InterPro" id="IPR010427">
    <property type="entry name" value="DUF1023"/>
</dbReference>
<organism evidence="2 3">
    <name type="scientific">Yaniella flava</name>
    <dbReference type="NCBI Taxonomy" id="287930"/>
    <lineage>
        <taxon>Bacteria</taxon>
        <taxon>Bacillati</taxon>
        <taxon>Actinomycetota</taxon>
        <taxon>Actinomycetes</taxon>
        <taxon>Micrococcales</taxon>
        <taxon>Micrococcaceae</taxon>
        <taxon>Yaniella</taxon>
    </lineage>
</organism>
<name>A0ABN2V168_9MICC</name>
<comment type="caution">
    <text evidence="2">The sequence shown here is derived from an EMBL/GenBank/DDBJ whole genome shotgun (WGS) entry which is preliminary data.</text>
</comment>
<sequence>MQLVSFGSHDGAMTAGISIGDLDNASSVGVFTSGMDSGVHGLSNTFDGLSQIQDGDADMAMVTWIGYNSPGILNVSGPSRAESGAEELAPFLESIETQNAARDHFVVLGHSYGTYVVAEALQLTSADVDTFVSIASAGLEWGTTTEDLGVEDIYATEADADIWAFTGRMAGIRVDPRNLESVVEFSAEHTPDGETVTSHFLTEDDGVGYMDTNSSAWFTINQIMEDAQIREKDDVETSIWDSMLMPLGGGLR</sequence>
<dbReference type="SUPFAM" id="SSF53474">
    <property type="entry name" value="alpha/beta-Hydrolases"/>
    <property type="match status" value="1"/>
</dbReference>
<keyword evidence="3" id="KW-1185">Reference proteome</keyword>
<dbReference type="Proteomes" id="UP001501461">
    <property type="component" value="Unassembled WGS sequence"/>
</dbReference>
<dbReference type="Gene3D" id="3.40.50.1820">
    <property type="entry name" value="alpha/beta hydrolase"/>
    <property type="match status" value="1"/>
</dbReference>
<feature type="domain" description="DUF1023" evidence="1">
    <location>
        <begin position="13"/>
        <end position="161"/>
    </location>
</feature>
<dbReference type="InterPro" id="IPR029058">
    <property type="entry name" value="AB_hydrolase_fold"/>
</dbReference>
<proteinExistence type="predicted"/>
<evidence type="ECO:0000259" key="1">
    <source>
        <dbReference type="Pfam" id="PF06259"/>
    </source>
</evidence>
<gene>
    <name evidence="2" type="ORF">GCM10009720_29850</name>
</gene>
<dbReference type="EMBL" id="BAAAMN010000073">
    <property type="protein sequence ID" value="GAA2046881.1"/>
    <property type="molecule type" value="Genomic_DNA"/>
</dbReference>
<reference evidence="2 3" key="1">
    <citation type="journal article" date="2019" name="Int. J. Syst. Evol. Microbiol.">
        <title>The Global Catalogue of Microorganisms (GCM) 10K type strain sequencing project: providing services to taxonomists for standard genome sequencing and annotation.</title>
        <authorList>
            <consortium name="The Broad Institute Genomics Platform"/>
            <consortium name="The Broad Institute Genome Sequencing Center for Infectious Disease"/>
            <person name="Wu L."/>
            <person name="Ma J."/>
        </authorList>
    </citation>
    <scope>NUCLEOTIDE SEQUENCE [LARGE SCALE GENOMIC DNA]</scope>
    <source>
        <strain evidence="2 3">JCM 13595</strain>
    </source>
</reference>
<dbReference type="RefSeq" id="WP_343960240.1">
    <property type="nucleotide sequence ID" value="NZ_BAAAMN010000073.1"/>
</dbReference>
<dbReference type="Pfam" id="PF06259">
    <property type="entry name" value="Abhydrolase_8"/>
    <property type="match status" value="1"/>
</dbReference>
<evidence type="ECO:0000313" key="2">
    <source>
        <dbReference type="EMBL" id="GAA2046881.1"/>
    </source>
</evidence>
<evidence type="ECO:0000313" key="3">
    <source>
        <dbReference type="Proteomes" id="UP001501461"/>
    </source>
</evidence>
<protein>
    <recommendedName>
        <fullName evidence="1">DUF1023 domain-containing protein</fullName>
    </recommendedName>
</protein>
<accession>A0ABN2V168</accession>